<keyword evidence="3" id="KW-1185">Reference proteome</keyword>
<feature type="compositionally biased region" description="Polar residues" evidence="1">
    <location>
        <begin position="87"/>
        <end position="103"/>
    </location>
</feature>
<gene>
    <name evidence="2" type="ORF">G6011_03768</name>
</gene>
<feature type="compositionally biased region" description="Low complexity" evidence="1">
    <location>
        <begin position="19"/>
        <end position="47"/>
    </location>
</feature>
<feature type="compositionally biased region" description="Polar residues" evidence="1">
    <location>
        <begin position="117"/>
        <end position="128"/>
    </location>
</feature>
<feature type="compositionally biased region" description="Basic residues" evidence="1">
    <location>
        <begin position="59"/>
        <end position="77"/>
    </location>
</feature>
<sequence length="158" mass="17052">MASHNQPMPSPIRTNTVDSQKSQSSSGQTSPPYSPASPTARATASPTEDSFFGAISARIRGRSRSRSRGATSRKRSKSPMTMPPDQTPYSQGRASTTSPTISTRPAAVPVQGGRPSIQDTGRRSTSGSDPWKGRHSNDWLFNGYSLTASAKELVWRRK</sequence>
<protein>
    <submittedName>
        <fullName evidence="2">Uncharacterized protein</fullName>
    </submittedName>
</protein>
<comment type="caution">
    <text evidence="2">The sequence shown here is derived from an EMBL/GenBank/DDBJ whole genome shotgun (WGS) entry which is preliminary data.</text>
</comment>
<dbReference type="Proteomes" id="UP001199106">
    <property type="component" value="Unassembled WGS sequence"/>
</dbReference>
<evidence type="ECO:0000313" key="2">
    <source>
        <dbReference type="EMBL" id="KAG9193733.1"/>
    </source>
</evidence>
<reference evidence="2" key="1">
    <citation type="submission" date="2021-07" db="EMBL/GenBank/DDBJ databases">
        <title>Genome Resource of American Ginseng Black Spot Pathogen Alternaria panax.</title>
        <authorList>
            <person name="Qiu C."/>
            <person name="Wang W."/>
            <person name="Liu Z."/>
        </authorList>
    </citation>
    <scope>NUCLEOTIDE SEQUENCE</scope>
    <source>
        <strain evidence="2">BNCC115425</strain>
    </source>
</reference>
<organism evidence="2 3">
    <name type="scientific">Alternaria panax</name>
    <dbReference type="NCBI Taxonomy" id="48097"/>
    <lineage>
        <taxon>Eukaryota</taxon>
        <taxon>Fungi</taxon>
        <taxon>Dikarya</taxon>
        <taxon>Ascomycota</taxon>
        <taxon>Pezizomycotina</taxon>
        <taxon>Dothideomycetes</taxon>
        <taxon>Pleosporomycetidae</taxon>
        <taxon>Pleosporales</taxon>
        <taxon>Pleosporineae</taxon>
        <taxon>Pleosporaceae</taxon>
        <taxon>Alternaria</taxon>
        <taxon>Alternaria sect. Panax</taxon>
    </lineage>
</organism>
<dbReference type="AlphaFoldDB" id="A0AAD4NT74"/>
<proteinExistence type="predicted"/>
<feature type="compositionally biased region" description="Polar residues" evidence="1">
    <location>
        <begin position="1"/>
        <end position="18"/>
    </location>
</feature>
<dbReference type="EMBL" id="JAANER010000002">
    <property type="protein sequence ID" value="KAG9193733.1"/>
    <property type="molecule type" value="Genomic_DNA"/>
</dbReference>
<evidence type="ECO:0000313" key="3">
    <source>
        <dbReference type="Proteomes" id="UP001199106"/>
    </source>
</evidence>
<evidence type="ECO:0000256" key="1">
    <source>
        <dbReference type="SAM" id="MobiDB-lite"/>
    </source>
</evidence>
<feature type="region of interest" description="Disordered" evidence="1">
    <location>
        <begin position="1"/>
        <end position="134"/>
    </location>
</feature>
<name>A0AAD4NT74_9PLEO</name>
<accession>A0AAD4NT74</accession>